<dbReference type="Proteomes" id="UP000766550">
    <property type="component" value="Unassembled WGS sequence"/>
</dbReference>
<comment type="similarity">
    <text evidence="1">Belongs to the short-chain dehydrogenases/reductases (SDR) family.</text>
</comment>
<dbReference type="PRINTS" id="PR00081">
    <property type="entry name" value="GDHRDH"/>
</dbReference>
<comment type="caution">
    <text evidence="3">The sequence shown here is derived from an EMBL/GenBank/DDBJ whole genome shotgun (WGS) entry which is preliminary data.</text>
</comment>
<dbReference type="InterPro" id="IPR002347">
    <property type="entry name" value="SDR_fam"/>
</dbReference>
<evidence type="ECO:0000313" key="4">
    <source>
        <dbReference type="Proteomes" id="UP000766550"/>
    </source>
</evidence>
<gene>
    <name evidence="3" type="ORF">KTS45_18110</name>
</gene>
<dbReference type="Gene3D" id="3.40.50.720">
    <property type="entry name" value="NAD(P)-binding Rossmann-like Domain"/>
    <property type="match status" value="1"/>
</dbReference>
<proteinExistence type="inferred from homology"/>
<dbReference type="PRINTS" id="PR00080">
    <property type="entry name" value="SDRFAMILY"/>
</dbReference>
<dbReference type="SUPFAM" id="SSF51735">
    <property type="entry name" value="NAD(P)-binding Rossmann-fold domains"/>
    <property type="match status" value="1"/>
</dbReference>
<dbReference type="GO" id="GO:0048038">
    <property type="term" value="F:quinone binding"/>
    <property type="evidence" value="ECO:0007669"/>
    <property type="project" value="TreeGrafter"/>
</dbReference>
<dbReference type="OrthoDB" id="7442at2157"/>
<evidence type="ECO:0000313" key="3">
    <source>
        <dbReference type="EMBL" id="MBV0926124.1"/>
    </source>
</evidence>
<dbReference type="EMBL" id="JAHQXF010000003">
    <property type="protein sequence ID" value="MBV0926124.1"/>
    <property type="molecule type" value="Genomic_DNA"/>
</dbReference>
<reference evidence="3 4" key="1">
    <citation type="submission" date="2021-06" db="EMBL/GenBank/DDBJ databases">
        <title>New haloarchaea isolates fom saline soil.</title>
        <authorList>
            <person name="Duran-Viseras A."/>
            <person name="Sanchez-Porro C.S."/>
            <person name="Ventosa A."/>
        </authorList>
    </citation>
    <scope>NUCLEOTIDE SEQUENCE [LARGE SCALE GENOMIC DNA]</scope>
    <source>
        <strain evidence="3 4">JCM 183640</strain>
    </source>
</reference>
<keyword evidence="4" id="KW-1185">Reference proteome</keyword>
<dbReference type="FunFam" id="3.40.50.720:FF:000084">
    <property type="entry name" value="Short-chain dehydrogenase reductase"/>
    <property type="match status" value="1"/>
</dbReference>
<dbReference type="EC" id="1.1.1.47" evidence="3"/>
<dbReference type="CDD" id="cd05233">
    <property type="entry name" value="SDR_c"/>
    <property type="match status" value="1"/>
</dbReference>
<dbReference type="InterPro" id="IPR036291">
    <property type="entry name" value="NAD(P)-bd_dom_sf"/>
</dbReference>
<keyword evidence="2 3" id="KW-0560">Oxidoreductase</keyword>
<dbReference type="RefSeq" id="WP_162318676.1">
    <property type="nucleotide sequence ID" value="NZ_JAHQXF010000003.1"/>
</dbReference>
<dbReference type="PANTHER" id="PTHR42760:SF133">
    <property type="entry name" value="3-OXOACYL-[ACYL-CARRIER-PROTEIN] REDUCTASE"/>
    <property type="match status" value="1"/>
</dbReference>
<dbReference type="NCBIfam" id="NF005559">
    <property type="entry name" value="PRK07231.1"/>
    <property type="match status" value="1"/>
</dbReference>
<dbReference type="Pfam" id="PF13561">
    <property type="entry name" value="adh_short_C2"/>
    <property type="match status" value="1"/>
</dbReference>
<evidence type="ECO:0000256" key="2">
    <source>
        <dbReference type="ARBA" id="ARBA00023002"/>
    </source>
</evidence>
<organism evidence="3 4">
    <name type="scientific">Haloarcula limicola</name>
    <dbReference type="NCBI Taxonomy" id="1429915"/>
    <lineage>
        <taxon>Archaea</taxon>
        <taxon>Methanobacteriati</taxon>
        <taxon>Methanobacteriota</taxon>
        <taxon>Stenosarchaea group</taxon>
        <taxon>Halobacteria</taxon>
        <taxon>Halobacteriales</taxon>
        <taxon>Haloarculaceae</taxon>
        <taxon>Haloarcula</taxon>
    </lineage>
</organism>
<dbReference type="GO" id="GO:0006633">
    <property type="term" value="P:fatty acid biosynthetic process"/>
    <property type="evidence" value="ECO:0007669"/>
    <property type="project" value="TreeGrafter"/>
</dbReference>
<protein>
    <submittedName>
        <fullName evidence="3">Glucose 1-dehydrogenase</fullName>
        <ecNumber evidence="3">1.1.1.47</ecNumber>
    </submittedName>
</protein>
<dbReference type="GO" id="GO:0047936">
    <property type="term" value="F:glucose 1-dehydrogenase [NAD(P)+] activity"/>
    <property type="evidence" value="ECO:0007669"/>
    <property type="project" value="UniProtKB-EC"/>
</dbReference>
<accession>A0A8J7YD91</accession>
<dbReference type="AlphaFoldDB" id="A0A8J7YD91"/>
<sequence length="262" mass="27708">MAGERHSDRTVIVTGAASGIGRGIAKRFGEEGANVVVADVRRDPKQGERYDTDVTTPTDELLTEETPGDGTFVETDVGDPESVEAMVETTTDTYDGISVLVNNAGIQIVGDSQTTSIEEWQRSIDVDLSGAFYCVKYAVPYLKESEGQIVNIGSVRGFEGGGGPPYAAAKGGVVNMTRDLAMELGEANVRVNCVNPGYIETPLQDINTDEDVEKSTEQTLLPHFGTPEDIGDAAVFLASDEASFITGANLAVDGGWLAHSGL</sequence>
<name>A0A8J7YD91_9EURY</name>
<dbReference type="PANTHER" id="PTHR42760">
    <property type="entry name" value="SHORT-CHAIN DEHYDROGENASES/REDUCTASES FAMILY MEMBER"/>
    <property type="match status" value="1"/>
</dbReference>
<evidence type="ECO:0000256" key="1">
    <source>
        <dbReference type="ARBA" id="ARBA00006484"/>
    </source>
</evidence>